<proteinExistence type="predicted"/>
<sequence length="328" mass="35927">MTHRHIAVVNLLAIIATLFRESVQQPLAAQLASTSGITLIPQSPGSVSYPSVNDLRNILRQQQQQQPYYQILTQNQSPPIQLQSQILNPISPQLGYSPELSLNRLSTLYQRQPQVQSGYDITNPLLPSGGPQIVQIPCVLSLQTPLSISAAPGASQVTVSDTINSPQFTIPGSYIDNSTPLVPILRPPFVAETVGEAGGFGVGKTVASKVNPSLIYSHLGTNLVNSSPIAAVTTTTVTETEKGKARSEYDLDENVQRPRKQGRQTYPLMMYALLSPQLLSSSSGAGIPIRSSLSPNIKRNQQQQQLKQNQNPFFSVNKRKHFEHYEYF</sequence>
<accession>A0ABP1RDX3</accession>
<dbReference type="Proteomes" id="UP001642540">
    <property type="component" value="Unassembled WGS sequence"/>
</dbReference>
<keyword evidence="1" id="KW-0732">Signal</keyword>
<evidence type="ECO:0000313" key="2">
    <source>
        <dbReference type="EMBL" id="CAL8123165.1"/>
    </source>
</evidence>
<evidence type="ECO:0000313" key="3">
    <source>
        <dbReference type="Proteomes" id="UP001642540"/>
    </source>
</evidence>
<organism evidence="2 3">
    <name type="scientific">Orchesella dallaii</name>
    <dbReference type="NCBI Taxonomy" id="48710"/>
    <lineage>
        <taxon>Eukaryota</taxon>
        <taxon>Metazoa</taxon>
        <taxon>Ecdysozoa</taxon>
        <taxon>Arthropoda</taxon>
        <taxon>Hexapoda</taxon>
        <taxon>Collembola</taxon>
        <taxon>Entomobryomorpha</taxon>
        <taxon>Entomobryoidea</taxon>
        <taxon>Orchesellidae</taxon>
        <taxon>Orchesellinae</taxon>
        <taxon>Orchesella</taxon>
    </lineage>
</organism>
<comment type="caution">
    <text evidence="2">The sequence shown here is derived from an EMBL/GenBank/DDBJ whole genome shotgun (WGS) entry which is preliminary data.</text>
</comment>
<keyword evidence="3" id="KW-1185">Reference proteome</keyword>
<feature type="chain" id="PRO_5046964471" evidence="1">
    <location>
        <begin position="25"/>
        <end position="328"/>
    </location>
</feature>
<protein>
    <submittedName>
        <fullName evidence="2">Uncharacterized protein</fullName>
    </submittedName>
</protein>
<evidence type="ECO:0000256" key="1">
    <source>
        <dbReference type="SAM" id="SignalP"/>
    </source>
</evidence>
<gene>
    <name evidence="2" type="ORF">ODALV1_LOCUS20114</name>
</gene>
<dbReference type="EMBL" id="CAXLJM020000068">
    <property type="protein sequence ID" value="CAL8123165.1"/>
    <property type="molecule type" value="Genomic_DNA"/>
</dbReference>
<feature type="signal peptide" evidence="1">
    <location>
        <begin position="1"/>
        <end position="24"/>
    </location>
</feature>
<reference evidence="2 3" key="1">
    <citation type="submission" date="2024-08" db="EMBL/GenBank/DDBJ databases">
        <authorList>
            <person name="Cucini C."/>
            <person name="Frati F."/>
        </authorList>
    </citation>
    <scope>NUCLEOTIDE SEQUENCE [LARGE SCALE GENOMIC DNA]</scope>
</reference>
<name>A0ABP1RDX3_9HEXA</name>